<evidence type="ECO:0000313" key="2">
    <source>
        <dbReference type="EMBL" id="CAE0803264.1"/>
    </source>
</evidence>
<dbReference type="AlphaFoldDB" id="A0A7S4CQ69"/>
<proteinExistence type="predicted"/>
<feature type="transmembrane region" description="Helical" evidence="1">
    <location>
        <begin position="12"/>
        <end position="30"/>
    </location>
</feature>
<protein>
    <submittedName>
        <fullName evidence="2">Uncharacterized protein</fullName>
    </submittedName>
</protein>
<name>A0A7S4CQ69_9EUGL</name>
<feature type="transmembrane region" description="Helical" evidence="1">
    <location>
        <begin position="42"/>
        <end position="63"/>
    </location>
</feature>
<reference evidence="2" key="1">
    <citation type="submission" date="2021-01" db="EMBL/GenBank/DDBJ databases">
        <authorList>
            <person name="Corre E."/>
            <person name="Pelletier E."/>
            <person name="Niang G."/>
            <person name="Scheremetjew M."/>
            <person name="Finn R."/>
            <person name="Kale V."/>
            <person name="Holt S."/>
            <person name="Cochrane G."/>
            <person name="Meng A."/>
            <person name="Brown T."/>
            <person name="Cohen L."/>
        </authorList>
    </citation>
    <scope>NUCLEOTIDE SEQUENCE</scope>
    <source>
        <strain evidence="2">CCMP1594</strain>
    </source>
</reference>
<keyword evidence="1" id="KW-0812">Transmembrane</keyword>
<dbReference type="EMBL" id="HBJA01042042">
    <property type="protein sequence ID" value="CAE0803264.1"/>
    <property type="molecule type" value="Transcribed_RNA"/>
</dbReference>
<gene>
    <name evidence="2" type="ORF">EGYM00163_LOCUS14386</name>
</gene>
<keyword evidence="1" id="KW-1133">Transmembrane helix</keyword>
<evidence type="ECO:0000256" key="1">
    <source>
        <dbReference type="SAM" id="Phobius"/>
    </source>
</evidence>
<organism evidence="2">
    <name type="scientific">Eutreptiella gymnastica</name>
    <dbReference type="NCBI Taxonomy" id="73025"/>
    <lineage>
        <taxon>Eukaryota</taxon>
        <taxon>Discoba</taxon>
        <taxon>Euglenozoa</taxon>
        <taxon>Euglenida</taxon>
        <taxon>Spirocuta</taxon>
        <taxon>Euglenophyceae</taxon>
        <taxon>Eutreptiales</taxon>
        <taxon>Eutreptiaceae</taxon>
        <taxon>Eutreptiella</taxon>
    </lineage>
</organism>
<accession>A0A7S4CQ69</accession>
<sequence length="135" mass="15210">MRCVSLRHQGVSVYIIFLSFFPFLVLFFPPPGTCEPAYPLHFFLFFFPFPLFCWRTGLLLGWLSTSEVCRKREQGQGRANLPMVGEKIGRAVHSAVPMLIQPLCAPHFEGGPPTAIPTKEVHVHFRIPAKSATLL</sequence>
<keyword evidence="1" id="KW-0472">Membrane</keyword>